<name>A0A8J3CWF1_9BACT</name>
<evidence type="ECO:0000313" key="2">
    <source>
        <dbReference type="Proteomes" id="UP000642809"/>
    </source>
</evidence>
<keyword evidence="2" id="KW-1185">Reference proteome</keyword>
<proteinExistence type="predicted"/>
<dbReference type="Proteomes" id="UP000642809">
    <property type="component" value="Unassembled WGS sequence"/>
</dbReference>
<sequence>MRDTLALNSQTNNSVLNFNIPVSEFACGNFLLNRDFRKTIKAEEFPKCQVKVANLRKNQQHYTCKLTVNIVGKTLVFDNFKLDNTKDGLEGKLSLSFTELALEAPKKMGGLIKVEEQLDLQIVLGF</sequence>
<reference evidence="1" key="2">
    <citation type="submission" date="2020-09" db="EMBL/GenBank/DDBJ databases">
        <authorList>
            <person name="Sun Q."/>
            <person name="Kim S."/>
        </authorList>
    </citation>
    <scope>NUCLEOTIDE SEQUENCE</scope>
    <source>
        <strain evidence="1">KCTC 23224</strain>
    </source>
</reference>
<organism evidence="1 2">
    <name type="scientific">Mongoliitalea lutea</name>
    <dbReference type="NCBI Taxonomy" id="849756"/>
    <lineage>
        <taxon>Bacteria</taxon>
        <taxon>Pseudomonadati</taxon>
        <taxon>Bacteroidota</taxon>
        <taxon>Cytophagia</taxon>
        <taxon>Cytophagales</taxon>
        <taxon>Cyclobacteriaceae</taxon>
        <taxon>Mongoliitalea</taxon>
    </lineage>
</organism>
<comment type="caution">
    <text evidence="1">The sequence shown here is derived from an EMBL/GenBank/DDBJ whole genome shotgun (WGS) entry which is preliminary data.</text>
</comment>
<dbReference type="Gene3D" id="2.40.128.110">
    <property type="entry name" value="Lipid/polyisoprenoid-binding, YceI-like"/>
    <property type="match status" value="1"/>
</dbReference>
<accession>A0A8J3CWF1</accession>
<gene>
    <name evidence="1" type="ORF">GCM10008106_06520</name>
</gene>
<protein>
    <recommendedName>
        <fullName evidence="3">YceI-like domain-containing protein</fullName>
    </recommendedName>
</protein>
<dbReference type="InterPro" id="IPR036761">
    <property type="entry name" value="TTHA0802/YceI-like_sf"/>
</dbReference>
<evidence type="ECO:0008006" key="3">
    <source>
        <dbReference type="Google" id="ProtNLM"/>
    </source>
</evidence>
<dbReference type="AlphaFoldDB" id="A0A8J3CWF1"/>
<dbReference type="EMBL" id="BMYF01000003">
    <property type="protein sequence ID" value="GHB28548.1"/>
    <property type="molecule type" value="Genomic_DNA"/>
</dbReference>
<evidence type="ECO:0000313" key="1">
    <source>
        <dbReference type="EMBL" id="GHB28548.1"/>
    </source>
</evidence>
<reference evidence="1" key="1">
    <citation type="journal article" date="2014" name="Int. J. Syst. Evol. Microbiol.">
        <title>Complete genome sequence of Corynebacterium casei LMG S-19264T (=DSM 44701T), isolated from a smear-ripened cheese.</title>
        <authorList>
            <consortium name="US DOE Joint Genome Institute (JGI-PGF)"/>
            <person name="Walter F."/>
            <person name="Albersmeier A."/>
            <person name="Kalinowski J."/>
            <person name="Ruckert C."/>
        </authorList>
    </citation>
    <scope>NUCLEOTIDE SEQUENCE</scope>
    <source>
        <strain evidence="1">KCTC 23224</strain>
    </source>
</reference>